<feature type="transmembrane region" description="Helical" evidence="1">
    <location>
        <begin position="103"/>
        <end position="123"/>
    </location>
</feature>
<sequence length="124" mass="13918">MSNTMRLLVRTLLILVLMVLGAWLNAQLGQAAGGLGSLSYIVMYIVYLLIGITVGSMVNPRFTKPKNKWVYFIPIVIFAVIGAQWFFYPLFSVASLPWGIGNYLLQFSYLSWSLVGVFLSLAFR</sequence>
<evidence type="ECO:0000256" key="1">
    <source>
        <dbReference type="SAM" id="Phobius"/>
    </source>
</evidence>
<dbReference type="EMBL" id="JAGSND010000006">
    <property type="protein sequence ID" value="MBR0598304.1"/>
    <property type="molecule type" value="Genomic_DNA"/>
</dbReference>
<keyword evidence="3" id="KW-1185">Reference proteome</keyword>
<dbReference type="AlphaFoldDB" id="A0A8J7W036"/>
<feature type="transmembrane region" description="Helical" evidence="1">
    <location>
        <begin position="70"/>
        <end position="91"/>
    </location>
</feature>
<protein>
    <submittedName>
        <fullName evidence="2">Uncharacterized protein</fullName>
    </submittedName>
</protein>
<dbReference type="Proteomes" id="UP000675664">
    <property type="component" value="Unassembled WGS sequence"/>
</dbReference>
<evidence type="ECO:0000313" key="2">
    <source>
        <dbReference type="EMBL" id="MBR0598304.1"/>
    </source>
</evidence>
<evidence type="ECO:0000313" key="3">
    <source>
        <dbReference type="Proteomes" id="UP000675664"/>
    </source>
</evidence>
<comment type="caution">
    <text evidence="2">The sequence shown here is derived from an EMBL/GenBank/DDBJ whole genome shotgun (WGS) entry which is preliminary data.</text>
</comment>
<name>A0A8J7W036_9FIRM</name>
<accession>A0A8J7W036</accession>
<reference evidence="2" key="2">
    <citation type="submission" date="2021-04" db="EMBL/GenBank/DDBJ databases">
        <authorList>
            <person name="Liu J."/>
        </authorList>
    </citation>
    <scope>NUCLEOTIDE SEQUENCE</scope>
    <source>
        <strain evidence="2">BAD-6</strain>
    </source>
</reference>
<reference evidence="2" key="1">
    <citation type="submission" date="2021-04" db="EMBL/GenBank/DDBJ databases">
        <title>Sinoanaerobacter chloroacetimidivorans sp. nov., an obligate anaerobic bacterium isolated from anaerobic sludge.</title>
        <authorList>
            <person name="Bao Y."/>
        </authorList>
    </citation>
    <scope>NUCLEOTIDE SEQUENCE</scope>
    <source>
        <strain evidence="2">BAD-6</strain>
    </source>
</reference>
<organism evidence="2 3">
    <name type="scientific">Sinanaerobacter chloroacetimidivorans</name>
    <dbReference type="NCBI Taxonomy" id="2818044"/>
    <lineage>
        <taxon>Bacteria</taxon>
        <taxon>Bacillati</taxon>
        <taxon>Bacillota</taxon>
        <taxon>Clostridia</taxon>
        <taxon>Peptostreptococcales</taxon>
        <taxon>Anaerovoracaceae</taxon>
        <taxon>Sinanaerobacter</taxon>
    </lineage>
</organism>
<feature type="transmembrane region" description="Helical" evidence="1">
    <location>
        <begin position="41"/>
        <end position="58"/>
    </location>
</feature>
<keyword evidence="1" id="KW-0472">Membrane</keyword>
<dbReference type="RefSeq" id="WP_227018433.1">
    <property type="nucleotide sequence ID" value="NZ_JAGSND010000006.1"/>
</dbReference>
<keyword evidence="1" id="KW-0812">Transmembrane</keyword>
<gene>
    <name evidence="2" type="ORF">KCX82_10495</name>
</gene>
<keyword evidence="1" id="KW-1133">Transmembrane helix</keyword>
<proteinExistence type="predicted"/>